<dbReference type="InterPro" id="IPR055241">
    <property type="entry name" value="Armadillo_rpt_dom"/>
</dbReference>
<feature type="compositionally biased region" description="Acidic residues" evidence="1">
    <location>
        <begin position="360"/>
        <end position="371"/>
    </location>
</feature>
<protein>
    <recommendedName>
        <fullName evidence="2">Armadillo-like repeats domain-containing protein</fullName>
    </recommendedName>
</protein>
<evidence type="ECO:0000259" key="2">
    <source>
        <dbReference type="Pfam" id="PF22915"/>
    </source>
</evidence>
<dbReference type="Pfam" id="PF22915">
    <property type="entry name" value="ARMH5"/>
    <property type="match status" value="1"/>
</dbReference>
<dbReference type="EMBL" id="OU466862">
    <property type="protein sequence ID" value="CAH2073511.1"/>
    <property type="molecule type" value="Genomic_DNA"/>
</dbReference>
<reference evidence="3 4" key="1">
    <citation type="submission" date="2022-03" db="EMBL/GenBank/DDBJ databases">
        <authorList>
            <person name="Nunn A."/>
            <person name="Chopra R."/>
            <person name="Nunn A."/>
            <person name="Contreras Garrido A."/>
        </authorList>
    </citation>
    <scope>NUCLEOTIDE SEQUENCE [LARGE SCALE GENOMIC DNA]</scope>
</reference>
<dbReference type="GO" id="GO:0009535">
    <property type="term" value="C:chloroplast thylakoid membrane"/>
    <property type="evidence" value="ECO:0007669"/>
    <property type="project" value="TreeGrafter"/>
</dbReference>
<feature type="compositionally biased region" description="Basic and acidic residues" evidence="1">
    <location>
        <begin position="348"/>
        <end position="359"/>
    </location>
</feature>
<organism evidence="3 4">
    <name type="scientific">Thlaspi arvense</name>
    <name type="common">Field penny-cress</name>
    <dbReference type="NCBI Taxonomy" id="13288"/>
    <lineage>
        <taxon>Eukaryota</taxon>
        <taxon>Viridiplantae</taxon>
        <taxon>Streptophyta</taxon>
        <taxon>Embryophyta</taxon>
        <taxon>Tracheophyta</taxon>
        <taxon>Spermatophyta</taxon>
        <taxon>Magnoliopsida</taxon>
        <taxon>eudicotyledons</taxon>
        <taxon>Gunneridae</taxon>
        <taxon>Pentapetalae</taxon>
        <taxon>rosids</taxon>
        <taxon>malvids</taxon>
        <taxon>Brassicales</taxon>
        <taxon>Brassicaceae</taxon>
        <taxon>Thlaspideae</taxon>
        <taxon>Thlaspi</taxon>
    </lineage>
</organism>
<keyword evidence="4" id="KW-1185">Reference proteome</keyword>
<sequence length="371" mass="41459">SSAAFEAVNFNPIASTMASLLLPSSRLLLQSRSQYNDQPQLLPRSVPQTPFFVSSPSLRPLRPSRLSVSAAASKKPSELFTEAASDSKKQPAKKNLSEEEEVEEEVEEDMLWIQEKALDLVEFTGSVTQAIPGPRVGSSKLPWMLAVPLAYAGATFVTAFVKTVKKFSSPKAQRKKLVNQNAMLCRSIDELLQKEGTLHSSELKALEEKTEFNMEEILRKYIRYALNEKPFNPDLVANLIHLRRASGLNDSQIPEILNEISRRIVKEKGPVVINMQGFTEKGFKRKLAVQALFGKIYYLSELPDFCLKDNSLIVKEIFGVTDEDAEKLRVHALSEAGDLDSLEKMVEFEKAADSSSDKEDSNEEDDSNTTR</sequence>
<dbReference type="PANTHER" id="PTHR36793">
    <property type="entry name" value="RIBOSOMAL RNA SMALL SUBUNIT METHYLTRANSFERASE J"/>
    <property type="match status" value="1"/>
</dbReference>
<feature type="non-terminal residue" evidence="3">
    <location>
        <position position="371"/>
    </location>
</feature>
<dbReference type="GO" id="GO:0009941">
    <property type="term" value="C:chloroplast envelope"/>
    <property type="evidence" value="ECO:0007669"/>
    <property type="project" value="TreeGrafter"/>
</dbReference>
<evidence type="ECO:0000256" key="1">
    <source>
        <dbReference type="SAM" id="MobiDB-lite"/>
    </source>
</evidence>
<dbReference type="AlphaFoldDB" id="A0AAU9SXF4"/>
<dbReference type="Proteomes" id="UP000836841">
    <property type="component" value="Chromosome 6"/>
</dbReference>
<name>A0AAU9SXF4_THLAR</name>
<gene>
    <name evidence="3" type="ORF">TAV2_LOCUS20989</name>
</gene>
<evidence type="ECO:0000313" key="4">
    <source>
        <dbReference type="Proteomes" id="UP000836841"/>
    </source>
</evidence>
<proteinExistence type="predicted"/>
<dbReference type="PANTHER" id="PTHR36793:SF1">
    <property type="entry name" value="RIBOSOMAL RNA SMALL SUBUNIT METHYLTRANSFERASE J"/>
    <property type="match status" value="1"/>
</dbReference>
<feature type="domain" description="Armadillo-like repeats" evidence="2">
    <location>
        <begin position="210"/>
        <end position="301"/>
    </location>
</feature>
<accession>A0AAU9SXF4</accession>
<evidence type="ECO:0000313" key="3">
    <source>
        <dbReference type="EMBL" id="CAH2073511.1"/>
    </source>
</evidence>
<feature type="region of interest" description="Disordered" evidence="1">
    <location>
        <begin position="348"/>
        <end position="371"/>
    </location>
</feature>
<feature type="region of interest" description="Disordered" evidence="1">
    <location>
        <begin position="77"/>
        <end position="103"/>
    </location>
</feature>